<keyword evidence="3 6" id="KW-1133">Transmembrane helix</keyword>
<sequence>MQPPQAMPVYARPTLTPVAWQSSTPTLTPQRPPVFQPTPYGARPPGQWAPVPGQQAPFRAPGPYGAPPQWQRPQRSSSGLLVALVLAGGALAALLLFIVIDSMGRSNDIAADYQNEDYELPPVTSSPPDLVYPEDSNEAETYLRDNALYNVSMASPVRCEVQLDGTAKSDDQLEEHLQTFFGCLTRAWGPSLEAAGFTAYTPRITIFPSNSEVQTPCGASPAPNAFYCPKDQRIYLSQDIVSALPEESAAARSNFYLITAHEYGHAMQGRTGLITSSVMQQYDAETDEEALEVSRRVETQADCFAGTALNSLGQSLGVTDEDRADMLQSLYDIGDDQLRARAGVDPNEAGDHGRGENRQLWGSRGFDSLSLGTCNTFVAPSSEVK</sequence>
<evidence type="ECO:0000313" key="8">
    <source>
        <dbReference type="Proteomes" id="UP000280935"/>
    </source>
</evidence>
<dbReference type="Proteomes" id="UP000280935">
    <property type="component" value="Unassembled WGS sequence"/>
</dbReference>
<keyword evidence="2 6" id="KW-0812">Transmembrane</keyword>
<dbReference type="OrthoDB" id="9774900at2"/>
<dbReference type="Pfam" id="PF04228">
    <property type="entry name" value="Zn_peptidase"/>
    <property type="match status" value="1"/>
</dbReference>
<evidence type="ECO:0000313" key="7">
    <source>
        <dbReference type="EMBL" id="RRD48567.1"/>
    </source>
</evidence>
<dbReference type="GO" id="GO:0016020">
    <property type="term" value="C:membrane"/>
    <property type="evidence" value="ECO:0007669"/>
    <property type="project" value="UniProtKB-SubCell"/>
</dbReference>
<evidence type="ECO:0008006" key="9">
    <source>
        <dbReference type="Google" id="ProtNLM"/>
    </source>
</evidence>
<comment type="subcellular location">
    <subcellularLocation>
        <location evidence="1">Membrane</location>
        <topology evidence="1">Single-pass membrane protein</topology>
    </subcellularLocation>
</comment>
<keyword evidence="4 6" id="KW-0472">Membrane</keyword>
<organism evidence="7 8">
    <name type="scientific">Arachnia propionica</name>
    <dbReference type="NCBI Taxonomy" id="1750"/>
    <lineage>
        <taxon>Bacteria</taxon>
        <taxon>Bacillati</taxon>
        <taxon>Actinomycetota</taxon>
        <taxon>Actinomycetes</taxon>
        <taxon>Propionibacteriales</taxon>
        <taxon>Propionibacteriaceae</taxon>
        <taxon>Arachnia</taxon>
    </lineage>
</organism>
<feature type="transmembrane region" description="Helical" evidence="6">
    <location>
        <begin position="80"/>
        <end position="100"/>
    </location>
</feature>
<evidence type="ECO:0000256" key="6">
    <source>
        <dbReference type="SAM" id="Phobius"/>
    </source>
</evidence>
<accession>A0A3P1WS19</accession>
<protein>
    <recommendedName>
        <fullName evidence="9">Neutral zinc metallopeptidase</fullName>
    </recommendedName>
</protein>
<evidence type="ECO:0000256" key="5">
    <source>
        <dbReference type="SAM" id="MobiDB-lite"/>
    </source>
</evidence>
<gene>
    <name evidence="7" type="ORF">EII35_12290</name>
</gene>
<dbReference type="AlphaFoldDB" id="A0A3P1WS19"/>
<dbReference type="EMBL" id="RQYT01000036">
    <property type="protein sequence ID" value="RRD48567.1"/>
    <property type="molecule type" value="Genomic_DNA"/>
</dbReference>
<feature type="region of interest" description="Disordered" evidence="5">
    <location>
        <begin position="20"/>
        <end position="40"/>
    </location>
</feature>
<reference evidence="7 8" key="1">
    <citation type="submission" date="2018-11" db="EMBL/GenBank/DDBJ databases">
        <title>Genomes From Bacteria Associated with the Canine Oral Cavity: a Test Case for Automated Genome-Based Taxonomic Assignment.</title>
        <authorList>
            <person name="Coil D.A."/>
            <person name="Jospin G."/>
            <person name="Darling A.E."/>
            <person name="Wallis C."/>
            <person name="Davis I.J."/>
            <person name="Harris S."/>
            <person name="Eisen J.A."/>
            <person name="Holcombe L.J."/>
            <person name="O'Flynn C."/>
        </authorList>
    </citation>
    <scope>NUCLEOTIDE SEQUENCE [LARGE SCALE GENOMIC DNA]</scope>
    <source>
        <strain evidence="7 8">OH2822_COT-296</strain>
    </source>
</reference>
<evidence type="ECO:0000256" key="2">
    <source>
        <dbReference type="ARBA" id="ARBA00022692"/>
    </source>
</evidence>
<dbReference type="InterPro" id="IPR007343">
    <property type="entry name" value="Uncharacterised_pept_Zn_put"/>
</dbReference>
<feature type="compositionally biased region" description="Polar residues" evidence="5">
    <location>
        <begin position="20"/>
        <end position="29"/>
    </location>
</feature>
<proteinExistence type="predicted"/>
<evidence type="ECO:0000256" key="3">
    <source>
        <dbReference type="ARBA" id="ARBA00022989"/>
    </source>
</evidence>
<dbReference type="PANTHER" id="PTHR30168">
    <property type="entry name" value="PUTATIVE MEMBRANE PROTEIN YPFJ"/>
    <property type="match status" value="1"/>
</dbReference>
<name>A0A3P1WS19_9ACTN</name>
<comment type="caution">
    <text evidence="7">The sequence shown here is derived from an EMBL/GenBank/DDBJ whole genome shotgun (WGS) entry which is preliminary data.</text>
</comment>
<evidence type="ECO:0000256" key="4">
    <source>
        <dbReference type="ARBA" id="ARBA00023136"/>
    </source>
</evidence>
<evidence type="ECO:0000256" key="1">
    <source>
        <dbReference type="ARBA" id="ARBA00004167"/>
    </source>
</evidence>
<dbReference type="PANTHER" id="PTHR30168:SF0">
    <property type="entry name" value="INNER MEMBRANE PROTEIN"/>
    <property type="match status" value="1"/>
</dbReference>